<dbReference type="AlphaFoldDB" id="A0A841PJB9"/>
<keyword evidence="9 12" id="KW-0472">Membrane</keyword>
<dbReference type="Pfam" id="PF00905">
    <property type="entry name" value="Transpeptidase"/>
    <property type="match status" value="1"/>
</dbReference>
<dbReference type="InterPro" id="IPR005311">
    <property type="entry name" value="PBP_dimer"/>
</dbReference>
<evidence type="ECO:0000256" key="1">
    <source>
        <dbReference type="ARBA" id="ARBA00004167"/>
    </source>
</evidence>
<dbReference type="Proteomes" id="UP000568839">
    <property type="component" value="Unassembled WGS sequence"/>
</dbReference>
<dbReference type="InterPro" id="IPR036138">
    <property type="entry name" value="PBP_dimer_sf"/>
</dbReference>
<dbReference type="GO" id="GO:0008360">
    <property type="term" value="P:regulation of cell shape"/>
    <property type="evidence" value="ECO:0007669"/>
    <property type="project" value="UniProtKB-KW"/>
</dbReference>
<sequence length="684" mass="76221">MVREKRKNHIPFRLNVLFFAVFALFSILILRLGFIQIVEGDEYESMLNDEGEQTATVDAPRGLMLDRNGNTVVDNELQLSLTYTNRPGNEEERIAIADRLSSFLDITEDDIDDITEREWQDYWLQTREDEAEQLVSEQEQAELEDEEVYQLQLDMLSQDEIMADMDEDEMEAVAIWTEMLSGYNYSPNRIAEIEEETAHAIGELLHELPGTDIMRDSVRFYPYGESFSRFLGQTGSIPSENLEQYIGEGYERSDTIGTTFLENEYEDVLRGEKAEMTTDADGNETMDPGKRGNDLVLTIDMALQQELDSIIQGVIDGASGDTFLDDREAYVVMMEPDTGEILSMASYGDHLGTVTNAFEIGSTIKPATVLAGYTHDVIDHGSTYNDRPLTFPGDARSVSSWRNMGTVDDIDAIRMSSNIYMAGIAMEMADYEYGASGTDWSGASTAYRMLRNHYRQFGLGTETGIDLPFEMTGIEGTENPENLLFMSFGQFDTYTPLQMAQYTATLANDGDRIKPKLVKEIREPATGSEETGAVVRQFTPEVLNSVNNTTADFDRMHEGMRQVMQTPGSNGTGGTAYSDFSGADYSPAGKTGTAQVTVNGQNGNNQAMIAYAPHDDPEVAIAVIVPNLSTGDNASGLANNITRQSLDAYFEMQEGQPEPEEVKDEDEMYQDQQGDEEEEIDMEG</sequence>
<dbReference type="Gene3D" id="3.90.1310.10">
    <property type="entry name" value="Penicillin-binding protein 2a (Domain 2)"/>
    <property type="match status" value="1"/>
</dbReference>
<feature type="compositionally biased region" description="Acidic residues" evidence="11">
    <location>
        <begin position="657"/>
        <end position="684"/>
    </location>
</feature>
<evidence type="ECO:0000256" key="8">
    <source>
        <dbReference type="ARBA" id="ARBA00022989"/>
    </source>
</evidence>
<protein>
    <submittedName>
        <fullName evidence="15">Cell division protein FtsI/penicillin-binding protein 2</fullName>
    </submittedName>
</protein>
<organism evidence="15 16">
    <name type="scientific">Geomicrobium halophilum</name>
    <dbReference type="NCBI Taxonomy" id="549000"/>
    <lineage>
        <taxon>Bacteria</taxon>
        <taxon>Bacillati</taxon>
        <taxon>Bacillota</taxon>
        <taxon>Bacilli</taxon>
        <taxon>Bacillales</taxon>
        <taxon>Geomicrobium</taxon>
    </lineage>
</organism>
<evidence type="ECO:0000313" key="15">
    <source>
        <dbReference type="EMBL" id="MBB6448870.1"/>
    </source>
</evidence>
<evidence type="ECO:0000256" key="5">
    <source>
        <dbReference type="ARBA" id="ARBA00022692"/>
    </source>
</evidence>
<reference evidence="15 16" key="1">
    <citation type="submission" date="2020-08" db="EMBL/GenBank/DDBJ databases">
        <title>Genomic Encyclopedia of Type Strains, Phase IV (KMG-IV): sequencing the most valuable type-strain genomes for metagenomic binning, comparative biology and taxonomic classification.</title>
        <authorList>
            <person name="Goeker M."/>
        </authorList>
    </citation>
    <scope>NUCLEOTIDE SEQUENCE [LARGE SCALE GENOMIC DNA]</scope>
    <source>
        <strain evidence="15 16">DSM 21769</strain>
    </source>
</reference>
<feature type="domain" description="Penicillin-binding protein transpeptidase" evidence="13">
    <location>
        <begin position="330"/>
        <end position="645"/>
    </location>
</feature>
<keyword evidence="7" id="KW-0573">Peptidoglycan synthesis</keyword>
<keyword evidence="15" id="KW-0131">Cell cycle</keyword>
<dbReference type="InterPro" id="IPR050515">
    <property type="entry name" value="Beta-lactam/transpept"/>
</dbReference>
<evidence type="ECO:0000256" key="11">
    <source>
        <dbReference type="SAM" id="MobiDB-lite"/>
    </source>
</evidence>
<dbReference type="InterPro" id="IPR001460">
    <property type="entry name" value="PCN-bd_Tpept"/>
</dbReference>
<evidence type="ECO:0000256" key="4">
    <source>
        <dbReference type="ARBA" id="ARBA00022475"/>
    </source>
</evidence>
<dbReference type="InterPro" id="IPR012338">
    <property type="entry name" value="Beta-lactam/transpept-like"/>
</dbReference>
<keyword evidence="5 12" id="KW-0812">Transmembrane</keyword>
<dbReference type="GO" id="GO:0005886">
    <property type="term" value="C:plasma membrane"/>
    <property type="evidence" value="ECO:0007669"/>
    <property type="project" value="UniProtKB-SubCell"/>
</dbReference>
<dbReference type="Pfam" id="PF03717">
    <property type="entry name" value="PBP_dimer"/>
    <property type="match status" value="1"/>
</dbReference>
<keyword evidence="6" id="KW-0133">Cell shape</keyword>
<evidence type="ECO:0000256" key="6">
    <source>
        <dbReference type="ARBA" id="ARBA00022960"/>
    </source>
</evidence>
<comment type="subcellular location">
    <subcellularLocation>
        <location evidence="2">Cell membrane</location>
    </subcellularLocation>
    <subcellularLocation>
        <location evidence="1">Membrane</location>
        <topology evidence="1">Single-pass membrane protein</topology>
    </subcellularLocation>
</comment>
<dbReference type="GO" id="GO:0071972">
    <property type="term" value="F:peptidoglycan L,D-transpeptidase activity"/>
    <property type="evidence" value="ECO:0007669"/>
    <property type="project" value="TreeGrafter"/>
</dbReference>
<dbReference type="Gene3D" id="3.40.710.10">
    <property type="entry name" value="DD-peptidase/beta-lactamase superfamily"/>
    <property type="match status" value="1"/>
</dbReference>
<evidence type="ECO:0000256" key="3">
    <source>
        <dbReference type="ARBA" id="ARBA00007171"/>
    </source>
</evidence>
<feature type="transmembrane region" description="Helical" evidence="12">
    <location>
        <begin position="12"/>
        <end position="34"/>
    </location>
</feature>
<feature type="region of interest" description="Disordered" evidence="11">
    <location>
        <begin position="651"/>
        <end position="684"/>
    </location>
</feature>
<keyword evidence="10" id="KW-0961">Cell wall biogenesis/degradation</keyword>
<dbReference type="PANTHER" id="PTHR30627:SF2">
    <property type="entry name" value="PEPTIDOGLYCAN D,D-TRANSPEPTIDASE MRDA"/>
    <property type="match status" value="1"/>
</dbReference>
<dbReference type="GO" id="GO:0008658">
    <property type="term" value="F:penicillin binding"/>
    <property type="evidence" value="ECO:0007669"/>
    <property type="project" value="InterPro"/>
</dbReference>
<gene>
    <name evidence="15" type="ORF">HNR44_000819</name>
</gene>
<feature type="domain" description="Penicillin-binding protein dimerisation" evidence="14">
    <location>
        <begin position="57"/>
        <end position="284"/>
    </location>
</feature>
<evidence type="ECO:0000313" key="16">
    <source>
        <dbReference type="Proteomes" id="UP000568839"/>
    </source>
</evidence>
<accession>A0A841PJB9</accession>
<evidence type="ECO:0000259" key="14">
    <source>
        <dbReference type="Pfam" id="PF03717"/>
    </source>
</evidence>
<dbReference type="GO" id="GO:0071555">
    <property type="term" value="P:cell wall organization"/>
    <property type="evidence" value="ECO:0007669"/>
    <property type="project" value="UniProtKB-KW"/>
</dbReference>
<dbReference type="SUPFAM" id="SSF56601">
    <property type="entry name" value="beta-lactamase/transpeptidase-like"/>
    <property type="match status" value="1"/>
</dbReference>
<keyword evidence="15" id="KW-0132">Cell division</keyword>
<keyword evidence="4" id="KW-1003">Cell membrane</keyword>
<comment type="caution">
    <text evidence="15">The sequence shown here is derived from an EMBL/GenBank/DDBJ whole genome shotgun (WGS) entry which is preliminary data.</text>
</comment>
<dbReference type="SUPFAM" id="SSF56519">
    <property type="entry name" value="Penicillin binding protein dimerisation domain"/>
    <property type="match status" value="1"/>
</dbReference>
<dbReference type="PANTHER" id="PTHR30627">
    <property type="entry name" value="PEPTIDOGLYCAN D,D-TRANSPEPTIDASE"/>
    <property type="match status" value="1"/>
</dbReference>
<dbReference type="Gene3D" id="1.10.10.1230">
    <property type="entry name" value="Penicillin-binding protein, N-terminal non-catalytic domain, head sub-domain"/>
    <property type="match status" value="1"/>
</dbReference>
<evidence type="ECO:0000256" key="12">
    <source>
        <dbReference type="SAM" id="Phobius"/>
    </source>
</evidence>
<keyword evidence="8 12" id="KW-1133">Transmembrane helix</keyword>
<name>A0A841PJB9_9BACL</name>
<proteinExistence type="inferred from homology"/>
<dbReference type="GO" id="GO:0009252">
    <property type="term" value="P:peptidoglycan biosynthetic process"/>
    <property type="evidence" value="ECO:0007669"/>
    <property type="project" value="UniProtKB-KW"/>
</dbReference>
<evidence type="ECO:0000256" key="2">
    <source>
        <dbReference type="ARBA" id="ARBA00004236"/>
    </source>
</evidence>
<evidence type="ECO:0000259" key="13">
    <source>
        <dbReference type="Pfam" id="PF00905"/>
    </source>
</evidence>
<dbReference type="GO" id="GO:0051301">
    <property type="term" value="P:cell division"/>
    <property type="evidence" value="ECO:0007669"/>
    <property type="project" value="UniProtKB-KW"/>
</dbReference>
<evidence type="ECO:0000256" key="7">
    <source>
        <dbReference type="ARBA" id="ARBA00022984"/>
    </source>
</evidence>
<evidence type="ECO:0000256" key="9">
    <source>
        <dbReference type="ARBA" id="ARBA00023136"/>
    </source>
</evidence>
<evidence type="ECO:0000256" key="10">
    <source>
        <dbReference type="ARBA" id="ARBA00023316"/>
    </source>
</evidence>
<dbReference type="RefSeq" id="WP_184402807.1">
    <property type="nucleotide sequence ID" value="NZ_JACHHJ010000001.1"/>
</dbReference>
<keyword evidence="16" id="KW-1185">Reference proteome</keyword>
<comment type="similarity">
    <text evidence="3">Belongs to the transpeptidase family.</text>
</comment>
<dbReference type="EMBL" id="JACHHJ010000001">
    <property type="protein sequence ID" value="MBB6448870.1"/>
    <property type="molecule type" value="Genomic_DNA"/>
</dbReference>